<keyword evidence="1" id="KW-0573">Peptidoglycan synthesis</keyword>
<dbReference type="Proteomes" id="UP000190626">
    <property type="component" value="Unassembled WGS sequence"/>
</dbReference>
<dbReference type="STRING" id="1469647.BC351_02075"/>
<dbReference type="GO" id="GO:0071555">
    <property type="term" value="P:cell wall organization"/>
    <property type="evidence" value="ECO:0007669"/>
    <property type="project" value="UniProtKB-KW"/>
</dbReference>
<gene>
    <name evidence="1" type="primary">amj</name>
    <name evidence="2" type="ORF">BC351_02075</name>
</gene>
<keyword evidence="1" id="KW-1003">Cell membrane</keyword>
<organism evidence="2 3">
    <name type="scientific">Paenibacillus ferrarius</name>
    <dbReference type="NCBI Taxonomy" id="1469647"/>
    <lineage>
        <taxon>Bacteria</taxon>
        <taxon>Bacillati</taxon>
        <taxon>Bacillota</taxon>
        <taxon>Bacilli</taxon>
        <taxon>Bacillales</taxon>
        <taxon>Paenibacillaceae</taxon>
        <taxon>Paenibacillus</taxon>
    </lineage>
</organism>
<keyword evidence="3" id="KW-1185">Reference proteome</keyword>
<dbReference type="RefSeq" id="WP_079409044.1">
    <property type="nucleotide sequence ID" value="NZ_MBTG01000001.1"/>
</dbReference>
<dbReference type="EMBL" id="MBTG01000001">
    <property type="protein sequence ID" value="OPH62048.1"/>
    <property type="molecule type" value="Genomic_DNA"/>
</dbReference>
<dbReference type="InterPro" id="IPR021260">
    <property type="entry name" value="Amj"/>
</dbReference>
<keyword evidence="1" id="KW-0813">Transport</keyword>
<dbReference type="GO" id="GO:0005886">
    <property type="term" value="C:plasma membrane"/>
    <property type="evidence" value="ECO:0007669"/>
    <property type="project" value="UniProtKB-SubCell"/>
</dbReference>
<sequence>MTGTLILVFILTMIIHTAETLSYSIRYAGVRVNKLAVALSLVGIVVLVSRTANLIQAPMTAHFVDFAKVEPAFDLERTLRISLFASSIGTLIAIALFPSFINFSVRIIARLEIAGSIPRLISSVTVDQLKNSKSYWKKPRVKLSQFRYLGVPKRLLLINIVVTAFYSVGVLSSLYAAHLVPESATTASQASGLINGIATILLTIFIDPQLGLITDKALRDETQRRQLGKIYALLMTSRFLGTLLAQVFLIPSAHFIGWMVKLFF</sequence>
<comment type="caution">
    <text evidence="2">The sequence shown here is derived from an EMBL/GenBank/DDBJ whole genome shotgun (WGS) entry which is preliminary data.</text>
</comment>
<keyword evidence="1" id="KW-0133">Cell shape</keyword>
<dbReference type="GO" id="GO:0015648">
    <property type="term" value="F:lipid-linked peptidoglycan transporter activity"/>
    <property type="evidence" value="ECO:0007669"/>
    <property type="project" value="UniProtKB-UniRule"/>
</dbReference>
<evidence type="ECO:0000313" key="2">
    <source>
        <dbReference type="EMBL" id="OPH62048.1"/>
    </source>
</evidence>
<dbReference type="GO" id="GO:0008360">
    <property type="term" value="P:regulation of cell shape"/>
    <property type="evidence" value="ECO:0007669"/>
    <property type="project" value="UniProtKB-KW"/>
</dbReference>
<dbReference type="AlphaFoldDB" id="A0A1V4HTD2"/>
<keyword evidence="1" id="KW-0961">Cell wall biogenesis/degradation</keyword>
<comment type="similarity">
    <text evidence="1">Belongs to the Amj family.</text>
</comment>
<keyword evidence="1" id="KW-1133">Transmembrane helix</keyword>
<keyword evidence="1" id="KW-0472">Membrane</keyword>
<comment type="pathway">
    <text evidence="1">Cell wall biogenesis; peptidoglycan biosynthesis.</text>
</comment>
<keyword evidence="1" id="KW-0812">Transmembrane</keyword>
<name>A0A1V4HTD2_9BACL</name>
<evidence type="ECO:0000313" key="3">
    <source>
        <dbReference type="Proteomes" id="UP000190626"/>
    </source>
</evidence>
<dbReference type="HAMAP" id="MF_02077">
    <property type="entry name" value="Amj_flippase"/>
    <property type="match status" value="1"/>
</dbReference>
<dbReference type="GO" id="GO:0009252">
    <property type="term" value="P:peptidoglycan biosynthetic process"/>
    <property type="evidence" value="ECO:0007669"/>
    <property type="project" value="UniProtKB-UniRule"/>
</dbReference>
<evidence type="ECO:0000256" key="1">
    <source>
        <dbReference type="HAMAP-Rule" id="MF_02077"/>
    </source>
</evidence>
<proteinExistence type="inferred from homology"/>
<dbReference type="UniPathway" id="UPA00219"/>
<feature type="transmembrane region" description="Helical" evidence="1">
    <location>
        <begin position="6"/>
        <end position="25"/>
    </location>
</feature>
<accession>A0A1V4HTD2</accession>
<comment type="function">
    <text evidence="1">Involved in peptidoglycan biosynthesis. Transports lipid-linked peptidoglycan precursors from the inner to the outer leaflet of the cytoplasmic membrane.</text>
</comment>
<protein>
    <recommendedName>
        <fullName evidence="1">Lipid II flippase Amj</fullName>
    </recommendedName>
</protein>
<feature type="transmembrane region" description="Helical" evidence="1">
    <location>
        <begin position="197"/>
        <end position="218"/>
    </location>
</feature>
<dbReference type="Pfam" id="PF10997">
    <property type="entry name" value="Amj"/>
    <property type="match status" value="1"/>
</dbReference>
<feature type="transmembrane region" description="Helical" evidence="1">
    <location>
        <begin position="239"/>
        <end position="260"/>
    </location>
</feature>
<dbReference type="OrthoDB" id="7888986at2"/>
<feature type="transmembrane region" description="Helical" evidence="1">
    <location>
        <begin position="79"/>
        <end position="101"/>
    </location>
</feature>
<reference evidence="3" key="1">
    <citation type="submission" date="2016-07" db="EMBL/GenBank/DDBJ databases">
        <authorList>
            <person name="Florea S."/>
            <person name="Webb J.S."/>
            <person name="Jaromczyk J."/>
            <person name="Schardl C.L."/>
        </authorList>
    </citation>
    <scope>NUCLEOTIDE SEQUENCE [LARGE SCALE GENOMIC DNA]</scope>
    <source>
        <strain evidence="3">CY1</strain>
    </source>
</reference>
<feature type="transmembrane region" description="Helical" evidence="1">
    <location>
        <begin position="155"/>
        <end position="177"/>
    </location>
</feature>
<comment type="subcellular location">
    <subcellularLocation>
        <location evidence="1">Cell membrane</location>
        <topology evidence="1">Multi-pass membrane protein</topology>
    </subcellularLocation>
</comment>
<feature type="transmembrane region" description="Helical" evidence="1">
    <location>
        <begin position="37"/>
        <end position="59"/>
    </location>
</feature>